<dbReference type="HOGENOM" id="CLU_752541_0_0_1"/>
<evidence type="ECO:0000313" key="3">
    <source>
        <dbReference type="Proteomes" id="UP000014071"/>
    </source>
</evidence>
<dbReference type="EMBL" id="DF238833">
    <property type="protein sequence ID" value="GAC99906.1"/>
    <property type="molecule type" value="Genomic_DNA"/>
</dbReference>
<organism evidence="2 3">
    <name type="scientific">Pseudozyma hubeiensis (strain SY62)</name>
    <name type="common">Yeast</name>
    <dbReference type="NCBI Taxonomy" id="1305764"/>
    <lineage>
        <taxon>Eukaryota</taxon>
        <taxon>Fungi</taxon>
        <taxon>Dikarya</taxon>
        <taxon>Basidiomycota</taxon>
        <taxon>Ustilaginomycotina</taxon>
        <taxon>Ustilaginomycetes</taxon>
        <taxon>Ustilaginales</taxon>
        <taxon>Ustilaginaceae</taxon>
        <taxon>Pseudozyma</taxon>
    </lineage>
</organism>
<protein>
    <submittedName>
        <fullName evidence="2">Uncharacterized protein</fullName>
    </submittedName>
</protein>
<sequence>MLTSSWSDGEQWLHYPNARMTRYRDCSFGARERRKPERLAERSVPLLDIHVNFPICFGTSAAPSEADATACFQAIFCGGKKQTVNRRGSSTAELLERSACPRAKFLGAPTLPDRKLRQILVQCPVFLSHTIERSFTRDVSPRMRISYLPHRLGAFDDASSSQHQSSTVLLSEKKKKLNTQEVRETVDAVLHGLRAAVEGDLVARGLLTEIRGVHRMRSCPRGMTLSSNWVNALRRHGTLTDSSSVNDYHNHNNKNITSNSGSSSSTTTTTTSSNCSSRCSSRSSGINIFCEQQLRQKNFRSDLFISTLKSALSLAWTQLIRLDLACETDLSKITPAPPDHPLSSRVLRLSALHFTVMFATVLPSTISS</sequence>
<feature type="compositionally biased region" description="Low complexity" evidence="1">
    <location>
        <begin position="257"/>
        <end position="276"/>
    </location>
</feature>
<dbReference type="Proteomes" id="UP000014071">
    <property type="component" value="Unassembled WGS sequence"/>
</dbReference>
<dbReference type="RefSeq" id="XP_012193493.1">
    <property type="nucleotide sequence ID" value="XM_012338103.1"/>
</dbReference>
<accession>R9PEY9</accession>
<gene>
    <name evidence="2" type="ORF">PHSY_007509</name>
</gene>
<evidence type="ECO:0000313" key="2">
    <source>
        <dbReference type="EMBL" id="GAC99906.1"/>
    </source>
</evidence>
<proteinExistence type="predicted"/>
<dbReference type="GeneID" id="24112772"/>
<feature type="region of interest" description="Disordered" evidence="1">
    <location>
        <begin position="240"/>
        <end position="276"/>
    </location>
</feature>
<keyword evidence="3" id="KW-1185">Reference proteome</keyword>
<name>R9PEY9_PSEHS</name>
<evidence type="ECO:0000256" key="1">
    <source>
        <dbReference type="SAM" id="MobiDB-lite"/>
    </source>
</evidence>
<reference evidence="3" key="1">
    <citation type="journal article" date="2013" name="Genome Announc.">
        <title>Draft genome sequence of the basidiomycetous yeast-like fungus Pseudozyma hubeiensis SY62, which produces an abundant amount of the biosurfactant mannosylerythritol lipids.</title>
        <authorList>
            <person name="Konishi M."/>
            <person name="Hatada Y."/>
            <person name="Horiuchi J."/>
        </authorList>
    </citation>
    <scope>NUCLEOTIDE SEQUENCE [LARGE SCALE GENOMIC DNA]</scope>
    <source>
        <strain evidence="3">SY62</strain>
    </source>
</reference>
<dbReference type="AlphaFoldDB" id="R9PEY9"/>